<keyword evidence="2" id="KW-0677">Repeat</keyword>
<dbReference type="InterPro" id="IPR048720">
    <property type="entry name" value="PROPPIN"/>
</dbReference>
<dbReference type="EMBL" id="PJQM01006779">
    <property type="protein sequence ID" value="RCH79114.1"/>
    <property type="molecule type" value="Genomic_DNA"/>
</dbReference>
<dbReference type="InterPro" id="IPR036322">
    <property type="entry name" value="WD40_repeat_dom_sf"/>
</dbReference>
<protein>
    <submittedName>
        <fullName evidence="4">WD repeat domain phosphoinositide-interacting protein 3</fullName>
    </submittedName>
</protein>
<evidence type="ECO:0000256" key="3">
    <source>
        <dbReference type="ARBA" id="ARBA00025740"/>
    </source>
</evidence>
<comment type="caution">
    <text evidence="4">The sequence shown here is derived from an EMBL/GenBank/DDBJ whole genome shotgun (WGS) entry which is preliminary data.</text>
</comment>
<reference evidence="4 5" key="1">
    <citation type="journal article" date="2018" name="G3 (Bethesda)">
        <title>Phylogenetic and Phylogenomic Definition of Rhizopus Species.</title>
        <authorList>
            <person name="Gryganskyi A.P."/>
            <person name="Golan J."/>
            <person name="Dolatabadi S."/>
            <person name="Mondo S."/>
            <person name="Robb S."/>
            <person name="Idnurm A."/>
            <person name="Muszewska A."/>
            <person name="Steczkiewicz K."/>
            <person name="Masonjones S."/>
            <person name="Liao H.L."/>
            <person name="Gajdeczka M.T."/>
            <person name="Anike F."/>
            <person name="Vuek A."/>
            <person name="Anishchenko I.M."/>
            <person name="Voigt K."/>
            <person name="de Hoog G.S."/>
            <person name="Smith M.E."/>
            <person name="Heitman J."/>
            <person name="Vilgalys R."/>
            <person name="Stajich J.E."/>
        </authorList>
    </citation>
    <scope>NUCLEOTIDE SEQUENCE [LARGE SCALE GENOMIC DNA]</scope>
    <source>
        <strain evidence="4 5">LSU 92-RS-03</strain>
    </source>
</reference>
<dbReference type="STRING" id="4846.A0A367IN57"/>
<dbReference type="OrthoDB" id="1667587at2759"/>
<dbReference type="Pfam" id="PF21032">
    <property type="entry name" value="PROPPIN"/>
    <property type="match status" value="1"/>
</dbReference>
<dbReference type="SUPFAM" id="SSF50978">
    <property type="entry name" value="WD40 repeat-like"/>
    <property type="match status" value="1"/>
</dbReference>
<keyword evidence="1" id="KW-0853">WD repeat</keyword>
<dbReference type="Gene3D" id="2.130.10.10">
    <property type="entry name" value="YVTN repeat-like/Quinoprotein amine dehydrogenase"/>
    <property type="match status" value="1"/>
</dbReference>
<proteinExistence type="inferred from homology"/>
<organism evidence="4 5">
    <name type="scientific">Rhizopus stolonifer</name>
    <name type="common">Rhizopus nigricans</name>
    <dbReference type="NCBI Taxonomy" id="4846"/>
    <lineage>
        <taxon>Eukaryota</taxon>
        <taxon>Fungi</taxon>
        <taxon>Fungi incertae sedis</taxon>
        <taxon>Mucoromycota</taxon>
        <taxon>Mucoromycotina</taxon>
        <taxon>Mucoromycetes</taxon>
        <taxon>Mucorales</taxon>
        <taxon>Mucorineae</taxon>
        <taxon>Rhizopodaceae</taxon>
        <taxon>Rhizopus</taxon>
    </lineage>
</organism>
<sequence>MNLSKLSSPGLHDAPGLLYAGFNQDQSCFAIGLNNGFRIYNCDPLIEHSRHESNEGGIGIVEMLYRTNYLALVGGGRNPRYAPNKVIIYDSKNLKPVVELEYKTEVRNVKLRKDRLTVVLSNKVYVYQFSMPPQLLHTFETSDNDSGLVAISSDHDHAILTLPGKQIGYVQIINLNTLSNNNNAVNVSIIHAHSNRISCLSLNPDGSRCATSSQKGTLIRVFDTGTCTLLHELRRGVDPAEIYSIAFNPVSTRLCVASDKGTIHLFNLAVSNRESSLSFMKQILPKYFSSQWSFANARLATESRCLVRCGESTLDAICADGGIYRFEFDPIEGGECTRVSFERFLKQ</sequence>
<evidence type="ECO:0000256" key="1">
    <source>
        <dbReference type="ARBA" id="ARBA00022574"/>
    </source>
</evidence>
<evidence type="ECO:0000256" key="2">
    <source>
        <dbReference type="ARBA" id="ARBA00022737"/>
    </source>
</evidence>
<dbReference type="Proteomes" id="UP000253551">
    <property type="component" value="Unassembled WGS sequence"/>
</dbReference>
<dbReference type="InterPro" id="IPR015943">
    <property type="entry name" value="WD40/YVTN_repeat-like_dom_sf"/>
</dbReference>
<dbReference type="GO" id="GO:0005737">
    <property type="term" value="C:cytoplasm"/>
    <property type="evidence" value="ECO:0007669"/>
    <property type="project" value="UniProtKB-ARBA"/>
</dbReference>
<name>A0A367IN57_RHIST</name>
<comment type="similarity">
    <text evidence="3">Belongs to the WD repeat PROPPIN family.</text>
</comment>
<dbReference type="SMART" id="SM00320">
    <property type="entry name" value="WD40"/>
    <property type="match status" value="2"/>
</dbReference>
<dbReference type="PANTHER" id="PTHR11227">
    <property type="entry name" value="WD-REPEAT PROTEIN INTERACTING WITH PHOSPHOINOSIDES WIPI -RELATED"/>
    <property type="match status" value="1"/>
</dbReference>
<accession>A0A367IN57</accession>
<evidence type="ECO:0000313" key="5">
    <source>
        <dbReference type="Proteomes" id="UP000253551"/>
    </source>
</evidence>
<gene>
    <name evidence="4" type="primary">WDR45L_1</name>
    <name evidence="4" type="ORF">CU098_001610</name>
</gene>
<dbReference type="AlphaFoldDB" id="A0A367IN57"/>
<keyword evidence="5" id="KW-1185">Reference proteome</keyword>
<dbReference type="InterPro" id="IPR001680">
    <property type="entry name" value="WD40_rpt"/>
</dbReference>
<evidence type="ECO:0000313" key="4">
    <source>
        <dbReference type="EMBL" id="RCH79114.1"/>
    </source>
</evidence>